<feature type="compositionally biased region" description="Basic and acidic residues" evidence="1">
    <location>
        <begin position="28"/>
        <end position="38"/>
    </location>
</feature>
<reference evidence="2 3" key="1">
    <citation type="submission" date="2017-03" db="EMBL/GenBank/DDBJ databases">
        <title>Genomes of endolithic fungi from Antarctica.</title>
        <authorList>
            <person name="Coleine C."/>
            <person name="Masonjones S."/>
            <person name="Stajich J.E."/>
        </authorList>
    </citation>
    <scope>NUCLEOTIDE SEQUENCE [LARGE SCALE GENOMIC DNA]</scope>
    <source>
        <strain evidence="2 3">CCFEE 6315</strain>
    </source>
</reference>
<organism evidence="2 3">
    <name type="scientific">Salinomyces thailandicus</name>
    <dbReference type="NCBI Taxonomy" id="706561"/>
    <lineage>
        <taxon>Eukaryota</taxon>
        <taxon>Fungi</taxon>
        <taxon>Dikarya</taxon>
        <taxon>Ascomycota</taxon>
        <taxon>Pezizomycotina</taxon>
        <taxon>Dothideomycetes</taxon>
        <taxon>Dothideomycetidae</taxon>
        <taxon>Mycosphaerellales</taxon>
        <taxon>Teratosphaeriaceae</taxon>
        <taxon>Salinomyces</taxon>
    </lineage>
</organism>
<sequence length="372" mass="40112">MAFAGDRSSNSSPSHPRNGPTPLVIVSERGRHTDESRRIVRAQAARASAAQSRVTRARNRSGKDVWGRETIQSPPLRSPTIQDHAQFPLGSDIGHGPASFAARSGPEAVQGRLPLIAWLPSVLGGAAGAIANPTSILSAQALTPPPTGSLSSLPRPPLSFQAKLSGEQSPSESGKFQLPLALPRGFAALQQRIPISDTLTGLLSRAACVDFGSPGVENRLHELLFDLIVRGAELGLAMPQGPSIQKHLRIACTCLTIFQGQRANGAVFAQDQRYQIGLEAAWSEATLLDQEALAEPKSAEASLWAVFIISVTTGATANFFHRSLYGLLRDLQLRYWEQVRRVLLDFIYPVSFLDEPCKHFYDSVLKMQVAAG</sequence>
<dbReference type="EMBL" id="NAJL01000050">
    <property type="protein sequence ID" value="TKA23885.1"/>
    <property type="molecule type" value="Genomic_DNA"/>
</dbReference>
<protein>
    <submittedName>
        <fullName evidence="2">Uncharacterized protein</fullName>
    </submittedName>
</protein>
<evidence type="ECO:0000256" key="1">
    <source>
        <dbReference type="SAM" id="MobiDB-lite"/>
    </source>
</evidence>
<dbReference type="OrthoDB" id="3898846at2759"/>
<feature type="region of interest" description="Disordered" evidence="1">
    <location>
        <begin position="1"/>
        <end position="92"/>
    </location>
</feature>
<accession>A0A4U0TQ54</accession>
<feature type="region of interest" description="Disordered" evidence="1">
    <location>
        <begin position="142"/>
        <end position="174"/>
    </location>
</feature>
<keyword evidence="3" id="KW-1185">Reference proteome</keyword>
<gene>
    <name evidence="2" type="ORF">B0A50_07020</name>
</gene>
<feature type="compositionally biased region" description="Low complexity" evidence="1">
    <location>
        <begin position="7"/>
        <end position="18"/>
    </location>
</feature>
<name>A0A4U0TQ54_9PEZI</name>
<dbReference type="Proteomes" id="UP000308549">
    <property type="component" value="Unassembled WGS sequence"/>
</dbReference>
<proteinExistence type="predicted"/>
<comment type="caution">
    <text evidence="2">The sequence shown here is derived from an EMBL/GenBank/DDBJ whole genome shotgun (WGS) entry which is preliminary data.</text>
</comment>
<evidence type="ECO:0000313" key="3">
    <source>
        <dbReference type="Proteomes" id="UP000308549"/>
    </source>
</evidence>
<dbReference type="AlphaFoldDB" id="A0A4U0TQ54"/>
<feature type="compositionally biased region" description="Low complexity" evidence="1">
    <location>
        <begin position="41"/>
        <end position="54"/>
    </location>
</feature>
<evidence type="ECO:0000313" key="2">
    <source>
        <dbReference type="EMBL" id="TKA23885.1"/>
    </source>
</evidence>
<feature type="compositionally biased region" description="Polar residues" evidence="1">
    <location>
        <begin position="70"/>
        <end position="83"/>
    </location>
</feature>